<keyword evidence="5" id="KW-0472">Membrane</keyword>
<evidence type="ECO:0000313" key="8">
    <source>
        <dbReference type="Proteomes" id="UP001476798"/>
    </source>
</evidence>
<dbReference type="PANTHER" id="PTHR12546">
    <property type="entry name" value="FER-1-LIKE"/>
    <property type="match status" value="1"/>
</dbReference>
<organism evidence="7 8">
    <name type="scientific">Goodea atripinnis</name>
    <dbReference type="NCBI Taxonomy" id="208336"/>
    <lineage>
        <taxon>Eukaryota</taxon>
        <taxon>Metazoa</taxon>
        <taxon>Chordata</taxon>
        <taxon>Craniata</taxon>
        <taxon>Vertebrata</taxon>
        <taxon>Euteleostomi</taxon>
        <taxon>Actinopterygii</taxon>
        <taxon>Neopterygii</taxon>
        <taxon>Teleostei</taxon>
        <taxon>Neoteleostei</taxon>
        <taxon>Acanthomorphata</taxon>
        <taxon>Ovalentaria</taxon>
        <taxon>Atherinomorphae</taxon>
        <taxon>Cyprinodontiformes</taxon>
        <taxon>Goodeidae</taxon>
        <taxon>Goodea</taxon>
    </lineage>
</organism>
<keyword evidence="4" id="KW-1133">Transmembrane helix</keyword>
<dbReference type="EMBL" id="JAHRIO010005060">
    <property type="protein sequence ID" value="MEQ2160181.1"/>
    <property type="molecule type" value="Genomic_DNA"/>
</dbReference>
<evidence type="ECO:0000256" key="3">
    <source>
        <dbReference type="ARBA" id="ARBA00022737"/>
    </source>
</evidence>
<protein>
    <recommendedName>
        <fullName evidence="6">C2 domain-containing protein</fullName>
    </recommendedName>
</protein>
<evidence type="ECO:0000256" key="4">
    <source>
        <dbReference type="ARBA" id="ARBA00022989"/>
    </source>
</evidence>
<evidence type="ECO:0000313" key="7">
    <source>
        <dbReference type="EMBL" id="MEQ2160181.1"/>
    </source>
</evidence>
<accession>A0ABV0MML4</accession>
<dbReference type="PANTHER" id="PTHR12546:SF36">
    <property type="entry name" value="FER-1-LIKE PROTEIN 4"/>
    <property type="match status" value="1"/>
</dbReference>
<proteinExistence type="predicted"/>
<dbReference type="InterPro" id="IPR035892">
    <property type="entry name" value="C2_domain_sf"/>
</dbReference>
<dbReference type="Proteomes" id="UP001476798">
    <property type="component" value="Unassembled WGS sequence"/>
</dbReference>
<gene>
    <name evidence="7" type="ORF">GOODEAATRI_030930</name>
</gene>
<dbReference type="SUPFAM" id="SSF49562">
    <property type="entry name" value="C2 domain (Calcium/lipid-binding domain, CaLB)"/>
    <property type="match status" value="1"/>
</dbReference>
<evidence type="ECO:0000259" key="6">
    <source>
        <dbReference type="Pfam" id="PF00168"/>
    </source>
</evidence>
<evidence type="ECO:0000256" key="1">
    <source>
        <dbReference type="ARBA" id="ARBA00004167"/>
    </source>
</evidence>
<name>A0ABV0MML4_9TELE</name>
<dbReference type="Pfam" id="PF00168">
    <property type="entry name" value="C2"/>
    <property type="match status" value="1"/>
</dbReference>
<feature type="non-terminal residue" evidence="7">
    <location>
        <position position="1"/>
    </location>
</feature>
<keyword evidence="3" id="KW-0677">Repeat</keyword>
<dbReference type="InterPro" id="IPR037721">
    <property type="entry name" value="Ferlin"/>
</dbReference>
<evidence type="ECO:0000256" key="2">
    <source>
        <dbReference type="ARBA" id="ARBA00022692"/>
    </source>
</evidence>
<keyword evidence="8" id="KW-1185">Reference proteome</keyword>
<comment type="subcellular location">
    <subcellularLocation>
        <location evidence="1">Membrane</location>
        <topology evidence="1">Single-pass membrane protein</topology>
    </subcellularLocation>
</comment>
<dbReference type="Gene3D" id="2.60.40.150">
    <property type="entry name" value="C2 domain"/>
    <property type="match status" value="1"/>
</dbReference>
<keyword evidence="2" id="KW-0812">Transmembrane</keyword>
<comment type="caution">
    <text evidence="7">The sequence shown here is derived from an EMBL/GenBank/DDBJ whole genome shotgun (WGS) entry which is preliminary data.</text>
</comment>
<dbReference type="InterPro" id="IPR000008">
    <property type="entry name" value="C2_dom"/>
</dbReference>
<feature type="domain" description="C2" evidence="6">
    <location>
        <begin position="79"/>
        <end position="114"/>
    </location>
</feature>
<evidence type="ECO:0000256" key="5">
    <source>
        <dbReference type="ARBA" id="ARBA00023136"/>
    </source>
</evidence>
<sequence length="150" mass="17235">VLFWGLRELKRVHLFEVERPKELPEQSYLHPPLTVFVVEHRPFGHLALVGSHVVQNLMNYALRDRGGEEEEEEEQKPKVSFPLETELVITVMDHDLVGADDVIGETRIDLENRFYSRHRASCGLALYYDTLVPLCRLLSGLSNSLTSTTY</sequence>
<reference evidence="7 8" key="1">
    <citation type="submission" date="2021-06" db="EMBL/GenBank/DDBJ databases">
        <authorList>
            <person name="Palmer J.M."/>
        </authorList>
    </citation>
    <scope>NUCLEOTIDE SEQUENCE [LARGE SCALE GENOMIC DNA]</scope>
    <source>
        <strain evidence="7 8">GA_2019</strain>
        <tissue evidence="7">Muscle</tissue>
    </source>
</reference>